<dbReference type="EMBL" id="CAJNOO010001512">
    <property type="protein sequence ID" value="CAF1164151.1"/>
    <property type="molecule type" value="Genomic_DNA"/>
</dbReference>
<accession>A0A818VGC8</accession>
<gene>
    <name evidence="3" type="ORF">FNK824_LOCUS7565</name>
    <name evidence="4" type="ORF">OTI717_LOCUS12854</name>
    <name evidence="1" type="ORF">RFH988_LOCUS22601</name>
    <name evidence="2" type="ORF">SEV965_LOCUS19615</name>
</gene>
<dbReference type="EMBL" id="CAJOBE010000707">
    <property type="protein sequence ID" value="CAF3676649.1"/>
    <property type="molecule type" value="Genomic_DNA"/>
</dbReference>
<dbReference type="Proteomes" id="UP000663889">
    <property type="component" value="Unassembled WGS sequence"/>
</dbReference>
<dbReference type="AlphaFoldDB" id="A0A818VGC8"/>
<evidence type="ECO:0000313" key="5">
    <source>
        <dbReference type="Proteomes" id="UP000663823"/>
    </source>
</evidence>
<proteinExistence type="predicted"/>
<evidence type="ECO:0000313" key="4">
    <source>
        <dbReference type="EMBL" id="CAF3705926.1"/>
    </source>
</evidence>
<evidence type="ECO:0000313" key="1">
    <source>
        <dbReference type="EMBL" id="CAF1164151.1"/>
    </source>
</evidence>
<sequence length="371" mass="43637">MELDMDAKDLHLNWNVEEDSNEENIPDYLSSASSSFKATFLSELHRYYNPINFEDLQYLAILTHKLIIVNLYRKLWHIYIQCGTGQLKQRPNLTKSFCIWSHQLTSMIIAQQYNNITDQNEITHDVYLNFVKKNLFYFGAKASQYQFQVDSTQDRVDNGSDALIYKIDEFVQKNDYVTCIRLYFEGKIALIEYTYLDQLLQYEYLQQNSNEHQIGLARNICTVGYEKEQSEQELILIKIGVLYNNLLDSLNRIEESPPTSIITLMDPKLRKPLLNNYIRIIQRAKADLMTVLTTAAEIKKEEHQKKFDRVMAKLWTDQHHLPNNERLTTTMLSLIDERLKNILECVKRIYAIKADFCVKIPTIHIQNNNTN</sequence>
<organism evidence="4 5">
    <name type="scientific">Rotaria sordida</name>
    <dbReference type="NCBI Taxonomy" id="392033"/>
    <lineage>
        <taxon>Eukaryota</taxon>
        <taxon>Metazoa</taxon>
        <taxon>Spiralia</taxon>
        <taxon>Gnathifera</taxon>
        <taxon>Rotifera</taxon>
        <taxon>Eurotatoria</taxon>
        <taxon>Bdelloidea</taxon>
        <taxon>Philodinida</taxon>
        <taxon>Philodinidae</taxon>
        <taxon>Rotaria</taxon>
    </lineage>
</organism>
<dbReference type="Proteomes" id="UP000663874">
    <property type="component" value="Unassembled WGS sequence"/>
</dbReference>
<protein>
    <submittedName>
        <fullName evidence="4">Uncharacterized protein</fullName>
    </submittedName>
</protein>
<dbReference type="Proteomes" id="UP000663882">
    <property type="component" value="Unassembled WGS sequence"/>
</dbReference>
<dbReference type="EMBL" id="CAJNOU010001231">
    <property type="protein sequence ID" value="CAF1172897.1"/>
    <property type="molecule type" value="Genomic_DNA"/>
</dbReference>
<comment type="caution">
    <text evidence="4">The sequence shown here is derived from an EMBL/GenBank/DDBJ whole genome shotgun (WGS) entry which is preliminary data.</text>
</comment>
<name>A0A818VGC8_9BILA</name>
<dbReference type="Proteomes" id="UP000663823">
    <property type="component" value="Unassembled WGS sequence"/>
</dbReference>
<dbReference type="OrthoDB" id="10065043at2759"/>
<reference evidence="4" key="1">
    <citation type="submission" date="2021-02" db="EMBL/GenBank/DDBJ databases">
        <authorList>
            <person name="Nowell W R."/>
        </authorList>
    </citation>
    <scope>NUCLEOTIDE SEQUENCE</scope>
</reference>
<dbReference type="EMBL" id="CAJOAX010001323">
    <property type="protein sequence ID" value="CAF3705926.1"/>
    <property type="molecule type" value="Genomic_DNA"/>
</dbReference>
<evidence type="ECO:0000313" key="2">
    <source>
        <dbReference type="EMBL" id="CAF1172897.1"/>
    </source>
</evidence>
<evidence type="ECO:0000313" key="3">
    <source>
        <dbReference type="EMBL" id="CAF3676649.1"/>
    </source>
</evidence>